<dbReference type="AlphaFoldDB" id="A0ABD0MT94"/>
<evidence type="ECO:0000313" key="2">
    <source>
        <dbReference type="Proteomes" id="UP001529510"/>
    </source>
</evidence>
<keyword evidence="2" id="KW-1185">Reference proteome</keyword>
<comment type="caution">
    <text evidence="1">The sequence shown here is derived from an EMBL/GenBank/DDBJ whole genome shotgun (WGS) entry which is preliminary data.</text>
</comment>
<feature type="non-terminal residue" evidence="1">
    <location>
        <position position="113"/>
    </location>
</feature>
<name>A0ABD0MT94_CIRMR</name>
<gene>
    <name evidence="1" type="ORF">M9458_051967</name>
</gene>
<reference evidence="1 2" key="1">
    <citation type="submission" date="2024-05" db="EMBL/GenBank/DDBJ databases">
        <title>Genome sequencing and assembly of Indian major carp, Cirrhinus mrigala (Hamilton, 1822).</title>
        <authorList>
            <person name="Mohindra V."/>
            <person name="Chowdhury L.M."/>
            <person name="Lal K."/>
            <person name="Jena J.K."/>
        </authorList>
    </citation>
    <scope>NUCLEOTIDE SEQUENCE [LARGE SCALE GENOMIC DNA]</scope>
    <source>
        <strain evidence="1">CM1030</strain>
        <tissue evidence="1">Blood</tissue>
    </source>
</reference>
<evidence type="ECO:0000313" key="1">
    <source>
        <dbReference type="EMBL" id="KAL0152244.1"/>
    </source>
</evidence>
<proteinExistence type="predicted"/>
<dbReference type="EMBL" id="JAMKFB020000189">
    <property type="protein sequence ID" value="KAL0152244.1"/>
    <property type="molecule type" value="Genomic_DNA"/>
</dbReference>
<feature type="non-terminal residue" evidence="1">
    <location>
        <position position="1"/>
    </location>
</feature>
<organism evidence="1 2">
    <name type="scientific">Cirrhinus mrigala</name>
    <name type="common">Mrigala</name>
    <dbReference type="NCBI Taxonomy" id="683832"/>
    <lineage>
        <taxon>Eukaryota</taxon>
        <taxon>Metazoa</taxon>
        <taxon>Chordata</taxon>
        <taxon>Craniata</taxon>
        <taxon>Vertebrata</taxon>
        <taxon>Euteleostomi</taxon>
        <taxon>Actinopterygii</taxon>
        <taxon>Neopterygii</taxon>
        <taxon>Teleostei</taxon>
        <taxon>Ostariophysi</taxon>
        <taxon>Cypriniformes</taxon>
        <taxon>Cyprinidae</taxon>
        <taxon>Labeoninae</taxon>
        <taxon>Labeonini</taxon>
        <taxon>Cirrhinus</taxon>
    </lineage>
</organism>
<protein>
    <submittedName>
        <fullName evidence="1">Uncharacterized protein</fullName>
    </submittedName>
</protein>
<dbReference type="Proteomes" id="UP001529510">
    <property type="component" value="Unassembled WGS sequence"/>
</dbReference>
<accession>A0ABD0MT94</accession>
<sequence>VPRRRVHRKVLLVMPSILSVIYRTAFTVVNRTVTSLSEPLLHAFCRPLLSPRTIALDRCRPRPFAWTLTTPLYLPSLPQSVVVDPCLFDLSDFNKSLHMDPTTQDSSLTASQM</sequence>